<name>A0A2A2KYC4_9BILA</name>
<evidence type="ECO:0000313" key="1">
    <source>
        <dbReference type="EMBL" id="PAV78935.1"/>
    </source>
</evidence>
<organism evidence="1 2">
    <name type="scientific">Diploscapter pachys</name>
    <dbReference type="NCBI Taxonomy" id="2018661"/>
    <lineage>
        <taxon>Eukaryota</taxon>
        <taxon>Metazoa</taxon>
        <taxon>Ecdysozoa</taxon>
        <taxon>Nematoda</taxon>
        <taxon>Chromadorea</taxon>
        <taxon>Rhabditida</taxon>
        <taxon>Rhabditina</taxon>
        <taxon>Rhabditomorpha</taxon>
        <taxon>Rhabditoidea</taxon>
        <taxon>Rhabditidae</taxon>
        <taxon>Diploscapter</taxon>
    </lineage>
</organism>
<comment type="caution">
    <text evidence="1">The sequence shown here is derived from an EMBL/GenBank/DDBJ whole genome shotgun (WGS) entry which is preliminary data.</text>
</comment>
<proteinExistence type="predicted"/>
<evidence type="ECO:0000313" key="2">
    <source>
        <dbReference type="Proteomes" id="UP000218231"/>
    </source>
</evidence>
<sequence>MSSNLQTFFCASAGGAVDVGAGSAGVDWTAVSCLACISRNSRGRACSCSLGLGSQVSEHAADEALTGILVEVESDLIGDEVPVRLLLQQQIQHRSNVRGLVQTDQALKYTNC</sequence>
<dbReference type="AlphaFoldDB" id="A0A2A2KYC4"/>
<dbReference type="EMBL" id="LIAE01007493">
    <property type="protein sequence ID" value="PAV78935.1"/>
    <property type="molecule type" value="Genomic_DNA"/>
</dbReference>
<gene>
    <name evidence="1" type="ORF">WR25_21929</name>
</gene>
<accession>A0A2A2KYC4</accession>
<keyword evidence="2" id="KW-1185">Reference proteome</keyword>
<protein>
    <submittedName>
        <fullName evidence="1">Uncharacterized protein</fullName>
    </submittedName>
</protein>
<reference evidence="1 2" key="1">
    <citation type="journal article" date="2017" name="Curr. Biol.">
        <title>Genome architecture and evolution of a unichromosomal asexual nematode.</title>
        <authorList>
            <person name="Fradin H."/>
            <person name="Zegar C."/>
            <person name="Gutwein M."/>
            <person name="Lucas J."/>
            <person name="Kovtun M."/>
            <person name="Corcoran D."/>
            <person name="Baugh L.R."/>
            <person name="Kiontke K."/>
            <person name="Gunsalus K."/>
            <person name="Fitch D.H."/>
            <person name="Piano F."/>
        </authorList>
    </citation>
    <scope>NUCLEOTIDE SEQUENCE [LARGE SCALE GENOMIC DNA]</scope>
    <source>
        <strain evidence="1">PF1309</strain>
    </source>
</reference>
<dbReference type="Proteomes" id="UP000218231">
    <property type="component" value="Unassembled WGS sequence"/>
</dbReference>